<dbReference type="CDD" id="cd10936">
    <property type="entry name" value="CE4_DAC2"/>
    <property type="match status" value="1"/>
</dbReference>
<keyword evidence="4" id="KW-1185">Reference proteome</keyword>
<evidence type="ECO:0000313" key="3">
    <source>
        <dbReference type="EMBL" id="GJD44633.1"/>
    </source>
</evidence>
<dbReference type="SUPFAM" id="SSF88713">
    <property type="entry name" value="Glycoside hydrolase/deacetylase"/>
    <property type="match status" value="1"/>
</dbReference>
<dbReference type="InterPro" id="IPR006837">
    <property type="entry name" value="Divergent_DAC"/>
</dbReference>
<feature type="region of interest" description="Disordered" evidence="1">
    <location>
        <begin position="143"/>
        <end position="165"/>
    </location>
</feature>
<dbReference type="InterPro" id="IPR011330">
    <property type="entry name" value="Glyco_hydro/deAcase_b/a-brl"/>
</dbReference>
<dbReference type="EMBL" id="BPQG01000036">
    <property type="protein sequence ID" value="GJD44633.1"/>
    <property type="molecule type" value="Genomic_DNA"/>
</dbReference>
<keyword evidence="2" id="KW-1133">Transmembrane helix</keyword>
<keyword evidence="2" id="KW-0472">Membrane</keyword>
<keyword evidence="2" id="KW-0812">Transmembrane</keyword>
<gene>
    <name evidence="3" type="ORF">AFCDBAGC_2500</name>
</gene>
<reference evidence="3 4" key="1">
    <citation type="journal article" date="2021" name="Front. Microbiol.">
        <title>Comprehensive Comparative Genomics and Phenotyping of Methylobacterium Species.</title>
        <authorList>
            <person name="Alessa O."/>
            <person name="Ogura Y."/>
            <person name="Fujitani Y."/>
            <person name="Takami H."/>
            <person name="Hayashi T."/>
            <person name="Sahin N."/>
            <person name="Tani A."/>
        </authorList>
    </citation>
    <scope>NUCLEOTIDE SEQUENCE [LARGE SCALE GENOMIC DNA]</scope>
    <source>
        <strain evidence="3 4">DSM 23679</strain>
    </source>
</reference>
<evidence type="ECO:0000256" key="1">
    <source>
        <dbReference type="SAM" id="MobiDB-lite"/>
    </source>
</evidence>
<sequence>MSDSSDDILTRPLGVDVPAPGPRAGLARLRARLQTLARSPRAVAAGVGGGVLTLLGLVLLLGDPKAGEPRVQLAITVRDVVPVAGRPASPDAVAANESAPAPKLQSSAVEVESASGVTVVRAGGSAAPAEAVVIRVPQADAPKLAPAPDPRLTERGRHGTLPKLGEGRIRPLDVYARPEEPGTGPRIAIVLTGLGVGQAATASAIVKLPPAVSLAFSPYGNDAERSAARARAFGHEILLQAPMEPFDFPDSDPGPQGLLTSAKPPENADRLAWAMSRFSGYVGVTNFMGAKFMADAAAFEPVLRDIAARGLGFLDDGTNARGVARDLLDKAKVPAARAEVVLDAVPRPEAIDRELARLEAQARTNGFALASGSAQPMTIERIARWSRELEGRGIRLVPASVALRGGKAMRVTKAD</sequence>
<feature type="transmembrane region" description="Helical" evidence="2">
    <location>
        <begin position="42"/>
        <end position="62"/>
    </location>
</feature>
<dbReference type="Gene3D" id="3.20.20.370">
    <property type="entry name" value="Glycoside hydrolase/deacetylase"/>
    <property type="match status" value="1"/>
</dbReference>
<proteinExistence type="predicted"/>
<dbReference type="Proteomes" id="UP001055117">
    <property type="component" value="Unassembled WGS sequence"/>
</dbReference>
<evidence type="ECO:0000313" key="4">
    <source>
        <dbReference type="Proteomes" id="UP001055117"/>
    </source>
</evidence>
<accession>A0ABQ4QHC7</accession>
<dbReference type="PANTHER" id="PTHR30105">
    <property type="entry name" value="UNCHARACTERIZED YIBQ-RELATED"/>
    <property type="match status" value="1"/>
</dbReference>
<evidence type="ECO:0008006" key="5">
    <source>
        <dbReference type="Google" id="ProtNLM"/>
    </source>
</evidence>
<dbReference type="RefSeq" id="WP_147830208.1">
    <property type="nucleotide sequence ID" value="NZ_BPQG01000036.1"/>
</dbReference>
<comment type="caution">
    <text evidence="3">The sequence shown here is derived from an EMBL/GenBank/DDBJ whole genome shotgun (WGS) entry which is preliminary data.</text>
</comment>
<organism evidence="3 4">
    <name type="scientific">Methylobacterium cerastii</name>
    <dbReference type="NCBI Taxonomy" id="932741"/>
    <lineage>
        <taxon>Bacteria</taxon>
        <taxon>Pseudomonadati</taxon>
        <taxon>Pseudomonadota</taxon>
        <taxon>Alphaproteobacteria</taxon>
        <taxon>Hyphomicrobiales</taxon>
        <taxon>Methylobacteriaceae</taxon>
        <taxon>Methylobacterium</taxon>
    </lineage>
</organism>
<name>A0ABQ4QHC7_9HYPH</name>
<dbReference type="PANTHER" id="PTHR30105:SF2">
    <property type="entry name" value="DIVERGENT POLYSACCHARIDE DEACETYLASE SUPERFAMILY"/>
    <property type="match status" value="1"/>
</dbReference>
<protein>
    <recommendedName>
        <fullName evidence="5">Divergent polysaccharide deacetylase family protein</fullName>
    </recommendedName>
</protein>
<dbReference type="Pfam" id="PF04748">
    <property type="entry name" value="Polysacc_deac_2"/>
    <property type="match status" value="1"/>
</dbReference>
<evidence type="ECO:0000256" key="2">
    <source>
        <dbReference type="SAM" id="Phobius"/>
    </source>
</evidence>